<evidence type="ECO:0000256" key="3">
    <source>
        <dbReference type="ARBA" id="ARBA00022692"/>
    </source>
</evidence>
<dbReference type="Proteomes" id="UP001212189">
    <property type="component" value="Chromosome"/>
</dbReference>
<feature type="transmembrane region" description="Helical" evidence="6">
    <location>
        <begin position="145"/>
        <end position="170"/>
    </location>
</feature>
<comment type="similarity">
    <text evidence="2">Belongs to the autoinducer-2 exporter (AI-2E) (TC 2.A.86) family.</text>
</comment>
<reference evidence="7 8" key="1">
    <citation type="submission" date="2022-12" db="EMBL/GenBank/DDBJ databases">
        <title>Coexistence and Characterization of a Novel Tigecycline Resistance gene tet(X) variant and blaNDM-1 in a Pseudomonas caeni Isolate of Chicken Origin.</title>
        <authorList>
            <person name="Lu X."/>
            <person name="Zhang L."/>
            <person name="Li R."/>
            <person name="Wang Z."/>
        </authorList>
    </citation>
    <scope>NUCLEOTIDE SEQUENCE [LARGE SCALE GENOMIC DNA]</scope>
    <source>
        <strain evidence="7 8">CE14</strain>
    </source>
</reference>
<feature type="transmembrane region" description="Helical" evidence="6">
    <location>
        <begin position="211"/>
        <end position="239"/>
    </location>
</feature>
<dbReference type="KEGG" id="dce:O6P33_06920"/>
<dbReference type="Pfam" id="PF01594">
    <property type="entry name" value="AI-2E_transport"/>
    <property type="match status" value="1"/>
</dbReference>
<evidence type="ECO:0000313" key="7">
    <source>
        <dbReference type="EMBL" id="WBE24126.1"/>
    </source>
</evidence>
<evidence type="ECO:0000256" key="1">
    <source>
        <dbReference type="ARBA" id="ARBA00004141"/>
    </source>
</evidence>
<dbReference type="GO" id="GO:0016020">
    <property type="term" value="C:membrane"/>
    <property type="evidence" value="ECO:0007669"/>
    <property type="project" value="UniProtKB-SubCell"/>
</dbReference>
<proteinExistence type="inferred from homology"/>
<feature type="transmembrane region" description="Helical" evidence="6">
    <location>
        <begin position="60"/>
        <end position="81"/>
    </location>
</feature>
<evidence type="ECO:0000256" key="6">
    <source>
        <dbReference type="SAM" id="Phobius"/>
    </source>
</evidence>
<accession>A0AAE9VL05</accession>
<gene>
    <name evidence="7" type="ORF">O6P33_06920</name>
</gene>
<keyword evidence="5 6" id="KW-0472">Membrane</keyword>
<feature type="transmembrane region" description="Helical" evidence="6">
    <location>
        <begin position="271"/>
        <end position="296"/>
    </location>
</feature>
<protein>
    <submittedName>
        <fullName evidence="7">AI-2E family transporter</fullName>
    </submittedName>
</protein>
<feature type="transmembrane region" description="Helical" evidence="6">
    <location>
        <begin position="308"/>
        <end position="337"/>
    </location>
</feature>
<keyword evidence="4 6" id="KW-1133">Transmembrane helix</keyword>
<evidence type="ECO:0000313" key="8">
    <source>
        <dbReference type="Proteomes" id="UP001212189"/>
    </source>
</evidence>
<dbReference type="GO" id="GO:0055085">
    <property type="term" value="P:transmembrane transport"/>
    <property type="evidence" value="ECO:0007669"/>
    <property type="project" value="TreeGrafter"/>
</dbReference>
<evidence type="ECO:0000256" key="5">
    <source>
        <dbReference type="ARBA" id="ARBA00023136"/>
    </source>
</evidence>
<evidence type="ECO:0000256" key="4">
    <source>
        <dbReference type="ARBA" id="ARBA00022989"/>
    </source>
</evidence>
<comment type="subcellular location">
    <subcellularLocation>
        <location evidence="1">Membrane</location>
        <topology evidence="1">Multi-pass membrane protein</topology>
    </subcellularLocation>
</comment>
<organism evidence="7 8">
    <name type="scientific">Denitrificimonas caeni</name>
    <dbReference type="NCBI Taxonomy" id="521720"/>
    <lineage>
        <taxon>Bacteria</taxon>
        <taxon>Pseudomonadati</taxon>
        <taxon>Pseudomonadota</taxon>
        <taxon>Gammaproteobacteria</taxon>
        <taxon>Pseudomonadales</taxon>
        <taxon>Pseudomonadaceae</taxon>
        <taxon>Denitrificimonas</taxon>
    </lineage>
</organism>
<feature type="transmembrane region" description="Helical" evidence="6">
    <location>
        <begin position="245"/>
        <end position="264"/>
    </location>
</feature>
<dbReference type="InterPro" id="IPR002549">
    <property type="entry name" value="AI-2E-like"/>
</dbReference>
<keyword evidence="3 6" id="KW-0812">Transmembrane</keyword>
<dbReference type="EMBL" id="CP114976">
    <property type="protein sequence ID" value="WBE24126.1"/>
    <property type="molecule type" value="Genomic_DNA"/>
</dbReference>
<sequence>MAQHLKNWLLLAVLALGLLIIYQLLPILTPFLVSILLAYMGDPVVDFLERYKVPRTVGVIAVFVLVSLIMLVLLLVLVPMIGRQLVSLYGLTPQLIDWLQDSALPWLQLQLGISAKIDSLDSIKQMFSENLGKTTDVMQMLLAKITASSVVFLGWLANMLLIPVVTFYLLRDWDILVAKLRRLLPRKNEKLVVNLIAECHEVLGAFMRGQLLVMLALGVVYAAGLMVLGLELGLLIGLLAGLASLVPYMGFIVGIGAALIAGLFQFGLDPYLLLGIVAVFAIGQALESMLLTPLLVGDRIGLHPVAVIFAILAGGQLFGFTGVLLALPVAAVIMVLLRHLYTLYTDSNMYGQSNAAEQPINPVEAKQTSVCEQPINEST</sequence>
<evidence type="ECO:0000256" key="2">
    <source>
        <dbReference type="ARBA" id="ARBA00009773"/>
    </source>
</evidence>
<dbReference type="PANTHER" id="PTHR21716">
    <property type="entry name" value="TRANSMEMBRANE PROTEIN"/>
    <property type="match status" value="1"/>
</dbReference>
<dbReference type="AlphaFoldDB" id="A0AAE9VL05"/>
<name>A0AAE9VL05_9GAMM</name>
<keyword evidence="8" id="KW-1185">Reference proteome</keyword>
<dbReference type="PANTHER" id="PTHR21716:SF64">
    <property type="entry name" value="AI-2 TRANSPORT PROTEIN TQSA"/>
    <property type="match status" value="1"/>
</dbReference>
<dbReference type="RefSeq" id="WP_269817067.1">
    <property type="nucleotide sequence ID" value="NZ_CP114976.1"/>
</dbReference>
<feature type="transmembrane region" description="Helical" evidence="6">
    <location>
        <begin position="7"/>
        <end position="25"/>
    </location>
</feature>